<comment type="similarity">
    <text evidence="3 15">Belongs to the NSE1 family.</text>
</comment>
<evidence type="ECO:0000256" key="15">
    <source>
        <dbReference type="RuleBase" id="RU368018"/>
    </source>
</evidence>
<dbReference type="CDD" id="cd16493">
    <property type="entry name" value="RING-CH-C4HC3_NSE1"/>
    <property type="match status" value="1"/>
</dbReference>
<gene>
    <name evidence="18" type="ORF">IZO911_LOCUS35945</name>
    <name evidence="19" type="ORF">KXQ929_LOCUS11652</name>
</gene>
<evidence type="ECO:0000256" key="2">
    <source>
        <dbReference type="ARBA" id="ARBA00004123"/>
    </source>
</evidence>
<dbReference type="GO" id="GO:0005634">
    <property type="term" value="C:nucleus"/>
    <property type="evidence" value="ECO:0007669"/>
    <property type="project" value="UniProtKB-SubCell"/>
</dbReference>
<dbReference type="Pfam" id="PF07574">
    <property type="entry name" value="SMC_Nse1"/>
    <property type="match status" value="1"/>
</dbReference>
<evidence type="ECO:0000256" key="13">
    <source>
        <dbReference type="ARBA" id="ARBA00023204"/>
    </source>
</evidence>
<accession>A0A818VLS2</accession>
<organism evidence="19 20">
    <name type="scientific">Adineta steineri</name>
    <dbReference type="NCBI Taxonomy" id="433720"/>
    <lineage>
        <taxon>Eukaryota</taxon>
        <taxon>Metazoa</taxon>
        <taxon>Spiralia</taxon>
        <taxon>Gnathifera</taxon>
        <taxon>Rotifera</taxon>
        <taxon>Eurotatoria</taxon>
        <taxon>Bdelloidea</taxon>
        <taxon>Adinetida</taxon>
        <taxon>Adinetidae</taxon>
        <taxon>Adineta</taxon>
    </lineage>
</organism>
<evidence type="ECO:0000256" key="3">
    <source>
        <dbReference type="ARBA" id="ARBA00010258"/>
    </source>
</evidence>
<keyword evidence="7 15" id="KW-0479">Metal-binding</keyword>
<dbReference type="EC" id="2.3.2.27" evidence="4 15"/>
<evidence type="ECO:0000256" key="5">
    <source>
        <dbReference type="ARBA" id="ARBA00019422"/>
    </source>
</evidence>
<evidence type="ECO:0000256" key="1">
    <source>
        <dbReference type="ARBA" id="ARBA00000900"/>
    </source>
</evidence>
<evidence type="ECO:0000313" key="18">
    <source>
        <dbReference type="EMBL" id="CAF1335754.1"/>
    </source>
</evidence>
<keyword evidence="6 15" id="KW-0808">Transferase</keyword>
<feature type="domain" description="Non-structural maintenance of chromosomes element 1 RING C4HC3-type" evidence="17">
    <location>
        <begin position="195"/>
        <end position="231"/>
    </location>
</feature>
<evidence type="ECO:0000313" key="19">
    <source>
        <dbReference type="EMBL" id="CAF3709789.1"/>
    </source>
</evidence>
<feature type="compositionally biased region" description="Low complexity" evidence="16">
    <location>
        <begin position="283"/>
        <end position="299"/>
    </location>
</feature>
<dbReference type="Proteomes" id="UP000663860">
    <property type="component" value="Unassembled WGS sequence"/>
</dbReference>
<dbReference type="GO" id="GO:0000724">
    <property type="term" value="P:double-strand break repair via homologous recombination"/>
    <property type="evidence" value="ECO:0007669"/>
    <property type="project" value="TreeGrafter"/>
</dbReference>
<evidence type="ECO:0000256" key="7">
    <source>
        <dbReference type="ARBA" id="ARBA00022723"/>
    </source>
</evidence>
<dbReference type="InterPro" id="IPR036388">
    <property type="entry name" value="WH-like_DNA-bd_sf"/>
</dbReference>
<dbReference type="InterPro" id="IPR013083">
    <property type="entry name" value="Znf_RING/FYVE/PHD"/>
</dbReference>
<name>A0A818VLS2_9BILA</name>
<dbReference type="GO" id="GO:0061630">
    <property type="term" value="F:ubiquitin protein ligase activity"/>
    <property type="evidence" value="ECO:0007669"/>
    <property type="project" value="UniProtKB-EC"/>
</dbReference>
<evidence type="ECO:0000256" key="14">
    <source>
        <dbReference type="ARBA" id="ARBA00023242"/>
    </source>
</evidence>
<dbReference type="EMBL" id="CAJNOE010000798">
    <property type="protein sequence ID" value="CAF1335754.1"/>
    <property type="molecule type" value="Genomic_DNA"/>
</dbReference>
<evidence type="ECO:0000256" key="6">
    <source>
        <dbReference type="ARBA" id="ARBA00022679"/>
    </source>
</evidence>
<dbReference type="Gene3D" id="3.90.1150.220">
    <property type="match status" value="1"/>
</dbReference>
<dbReference type="EMBL" id="CAJOBB010000580">
    <property type="protein sequence ID" value="CAF3709789.1"/>
    <property type="molecule type" value="Genomic_DNA"/>
</dbReference>
<evidence type="ECO:0000256" key="8">
    <source>
        <dbReference type="ARBA" id="ARBA00022763"/>
    </source>
</evidence>
<keyword evidence="14 15" id="KW-0539">Nucleus</keyword>
<keyword evidence="13 15" id="KW-0234">DNA repair</keyword>
<comment type="subcellular location">
    <subcellularLocation>
        <location evidence="2 15">Nucleus</location>
    </subcellularLocation>
</comment>
<evidence type="ECO:0000313" key="20">
    <source>
        <dbReference type="Proteomes" id="UP000663868"/>
    </source>
</evidence>
<dbReference type="InterPro" id="IPR014857">
    <property type="entry name" value="Nse1_RING_C4HC3-type"/>
</dbReference>
<keyword evidence="12 15" id="KW-0233">DNA recombination</keyword>
<feature type="region of interest" description="Disordered" evidence="16">
    <location>
        <begin position="260"/>
        <end position="311"/>
    </location>
</feature>
<dbReference type="PANTHER" id="PTHR20973">
    <property type="entry name" value="NON-SMC ELEMENT 1-RELATED"/>
    <property type="match status" value="1"/>
</dbReference>
<evidence type="ECO:0000256" key="16">
    <source>
        <dbReference type="SAM" id="MobiDB-lite"/>
    </source>
</evidence>
<comment type="subunit">
    <text evidence="15">Component of the Smc5-Smc6 complex.</text>
</comment>
<dbReference type="Gene3D" id="3.30.40.10">
    <property type="entry name" value="Zinc/RING finger domain, C3HC4 (zinc finger)"/>
    <property type="match status" value="1"/>
</dbReference>
<reference evidence="19" key="1">
    <citation type="submission" date="2021-02" db="EMBL/GenBank/DDBJ databases">
        <authorList>
            <person name="Nowell W R."/>
        </authorList>
    </citation>
    <scope>NUCLEOTIDE SEQUENCE</scope>
</reference>
<proteinExistence type="inferred from homology"/>
<dbReference type="Proteomes" id="UP000663868">
    <property type="component" value="Unassembled WGS sequence"/>
</dbReference>
<evidence type="ECO:0000256" key="4">
    <source>
        <dbReference type="ARBA" id="ARBA00012483"/>
    </source>
</evidence>
<dbReference type="InterPro" id="IPR011513">
    <property type="entry name" value="Nse1"/>
</dbReference>
<feature type="compositionally biased region" description="Polar residues" evidence="16">
    <location>
        <begin position="260"/>
        <end position="276"/>
    </location>
</feature>
<dbReference type="GO" id="GO:0030915">
    <property type="term" value="C:Smc5-Smc6 complex"/>
    <property type="evidence" value="ECO:0007669"/>
    <property type="project" value="UniProtKB-UniRule"/>
</dbReference>
<evidence type="ECO:0000259" key="17">
    <source>
        <dbReference type="Pfam" id="PF08746"/>
    </source>
</evidence>
<comment type="caution">
    <text evidence="19">The sequence shown here is derived from an EMBL/GenBank/DDBJ whole genome shotgun (WGS) entry which is preliminary data.</text>
</comment>
<keyword evidence="8 15" id="KW-0227">DNA damage</keyword>
<dbReference type="Pfam" id="PF08746">
    <property type="entry name" value="zf-RING-like"/>
    <property type="match status" value="1"/>
</dbReference>
<dbReference type="PANTHER" id="PTHR20973:SF0">
    <property type="entry name" value="NON-STRUCTURAL MAINTENANCE OF CHROMOSOMES ELEMENT 1 HOMOLOG"/>
    <property type="match status" value="1"/>
</dbReference>
<keyword evidence="9 15" id="KW-0863">Zinc-finger</keyword>
<keyword evidence="11 15" id="KW-0862">Zinc</keyword>
<dbReference type="Gene3D" id="1.10.10.10">
    <property type="entry name" value="Winged helix-like DNA-binding domain superfamily/Winged helix DNA-binding domain"/>
    <property type="match status" value="1"/>
</dbReference>
<dbReference type="AlphaFoldDB" id="A0A818VLS2"/>
<evidence type="ECO:0000256" key="11">
    <source>
        <dbReference type="ARBA" id="ARBA00022833"/>
    </source>
</evidence>
<keyword evidence="10 15" id="KW-0833">Ubl conjugation pathway</keyword>
<sequence length="311" mass="36319">MTTTTPPPLEDHHKQLIQYFLHDGAYNEHELIDLLNNLRDRYDLKIKVQNEIRTFTDIFLPLLNKHINQYGMEIKQVVSEENENDIYFVCIQNFKPQFVKMDCSYTEKEAAIFEKILELIITNDEKCIASRVVFESILANDLKMTQKEFGEIMARFHRDKWIESGPHNTIILHARAILEMQSFIMDTYRDDIYNCQICTRLLIRGLVCSNSSCDVHMHRSCAARYFLRLSNSTNKKSAYPCPTCKKEWNKNDVDSILKTTKTTNENSDQQPTTTTVNKRQRTSRNNNNNSTNNRSVRSSARQVISESDDDN</sequence>
<protein>
    <recommendedName>
        <fullName evidence="5 15">Non-structural maintenance of chromosomes element 1 homolog</fullName>
        <ecNumber evidence="4 15">2.3.2.27</ecNumber>
    </recommendedName>
</protein>
<comment type="catalytic activity">
    <reaction evidence="1 15">
        <text>S-ubiquitinyl-[E2 ubiquitin-conjugating enzyme]-L-cysteine + [acceptor protein]-L-lysine = [E2 ubiquitin-conjugating enzyme]-L-cysteine + N(6)-ubiquitinyl-[acceptor protein]-L-lysine.</text>
        <dbReference type="EC" id="2.3.2.27"/>
    </reaction>
</comment>
<evidence type="ECO:0000256" key="10">
    <source>
        <dbReference type="ARBA" id="ARBA00022786"/>
    </source>
</evidence>
<evidence type="ECO:0000256" key="12">
    <source>
        <dbReference type="ARBA" id="ARBA00023172"/>
    </source>
</evidence>
<dbReference type="GO" id="GO:0008270">
    <property type="term" value="F:zinc ion binding"/>
    <property type="evidence" value="ECO:0007669"/>
    <property type="project" value="UniProtKB-KW"/>
</dbReference>
<evidence type="ECO:0000256" key="9">
    <source>
        <dbReference type="ARBA" id="ARBA00022771"/>
    </source>
</evidence>